<name>A0A8J3AKE4_9BACI</name>
<evidence type="ECO:0000259" key="2">
    <source>
        <dbReference type="SMART" id="SM00854"/>
    </source>
</evidence>
<gene>
    <name evidence="3" type="ORF">GCM10007380_26570</name>
</gene>
<dbReference type="PANTHER" id="PTHR33393">
    <property type="entry name" value="POLYGLUTAMINE SYNTHESIS ACCESSORY PROTEIN RV0574C-RELATED"/>
    <property type="match status" value="1"/>
</dbReference>
<dbReference type="Gene3D" id="3.60.21.10">
    <property type="match status" value="1"/>
</dbReference>
<feature type="domain" description="Capsule synthesis protein CapA" evidence="2">
    <location>
        <begin position="53"/>
        <end position="292"/>
    </location>
</feature>
<accession>A0A8J3AKE4</accession>
<dbReference type="RefSeq" id="WP_235821432.1">
    <property type="nucleotide sequence ID" value="NZ_BMHB01000001.1"/>
</dbReference>
<evidence type="ECO:0000313" key="4">
    <source>
        <dbReference type="Proteomes" id="UP000626244"/>
    </source>
</evidence>
<evidence type="ECO:0000313" key="3">
    <source>
        <dbReference type="EMBL" id="GGI15158.1"/>
    </source>
</evidence>
<evidence type="ECO:0000256" key="1">
    <source>
        <dbReference type="ARBA" id="ARBA00005662"/>
    </source>
</evidence>
<dbReference type="InterPro" id="IPR019079">
    <property type="entry name" value="Capsule_synth_CapA"/>
</dbReference>
<dbReference type="Proteomes" id="UP000626244">
    <property type="component" value="Unassembled WGS sequence"/>
</dbReference>
<dbReference type="EMBL" id="BMHB01000001">
    <property type="protein sequence ID" value="GGI15158.1"/>
    <property type="molecule type" value="Genomic_DNA"/>
</dbReference>
<dbReference type="InterPro" id="IPR052169">
    <property type="entry name" value="CW_Biosynth-Accessory"/>
</dbReference>
<dbReference type="PANTHER" id="PTHR33393:SF13">
    <property type="entry name" value="PGA BIOSYNTHESIS PROTEIN CAPA"/>
    <property type="match status" value="1"/>
</dbReference>
<dbReference type="AlphaFoldDB" id="A0A8J3AKE4"/>
<comment type="caution">
    <text evidence="3">The sequence shown here is derived from an EMBL/GenBank/DDBJ whole genome shotgun (WGS) entry which is preliminary data.</text>
</comment>
<keyword evidence="4" id="KW-1185">Reference proteome</keyword>
<dbReference type="Pfam" id="PF09587">
    <property type="entry name" value="PGA_cap"/>
    <property type="match status" value="1"/>
</dbReference>
<protein>
    <submittedName>
        <fullName evidence="3">Capsular polysaccharide biosynthesis protein</fullName>
    </submittedName>
</protein>
<organism evidence="3 4">
    <name type="scientific">Gottfriedia solisilvae</name>
    <dbReference type="NCBI Taxonomy" id="1516104"/>
    <lineage>
        <taxon>Bacteria</taxon>
        <taxon>Bacillati</taxon>
        <taxon>Bacillota</taxon>
        <taxon>Bacilli</taxon>
        <taxon>Bacillales</taxon>
        <taxon>Bacillaceae</taxon>
        <taxon>Gottfriedia</taxon>
    </lineage>
</organism>
<dbReference type="SMART" id="SM00854">
    <property type="entry name" value="PGA_cap"/>
    <property type="match status" value="1"/>
</dbReference>
<dbReference type="CDD" id="cd07381">
    <property type="entry name" value="MPP_CapA"/>
    <property type="match status" value="1"/>
</dbReference>
<comment type="similarity">
    <text evidence="1">Belongs to the CapA family.</text>
</comment>
<proteinExistence type="inferred from homology"/>
<sequence>MRQAFKFSLTTICSTILLSSLFMTDIGRVGFKIDRTVFAAGNTTTKKAQKPITITLAGDIMFEGKIKSQINKYGVDYPFKYVSPYFKQSDLTYVNLETSISKRGKAENKQFTFRADPSIVKGIKNSGIDVVSLANNHSLDYGNTALMDTIDYAKKANIGTVGAGKNTKEAFSAQYRTINGKRVAILGFSRVLPEASWFASTNKAGIASAYTTNPMMQYVKTAVKYSDYTIIMIHWNKERKDYPEDYARQLGKQFIDAGVDAVIGGHSHTLMGTEMYKGAPIYYSLGNFIFDGANDQKGQESMIVKLTLENNKVKSSIIPLKITNGIPRPVNNSYNQTIINKLNKISYNTKFTTNGTLTSK</sequence>
<dbReference type="InterPro" id="IPR029052">
    <property type="entry name" value="Metallo-depent_PP-like"/>
</dbReference>
<reference evidence="4" key="1">
    <citation type="journal article" date="2019" name="Int. J. Syst. Evol. Microbiol.">
        <title>The Global Catalogue of Microorganisms (GCM) 10K type strain sequencing project: providing services to taxonomists for standard genome sequencing and annotation.</title>
        <authorList>
            <consortium name="The Broad Institute Genomics Platform"/>
            <consortium name="The Broad Institute Genome Sequencing Center for Infectious Disease"/>
            <person name="Wu L."/>
            <person name="Ma J."/>
        </authorList>
    </citation>
    <scope>NUCLEOTIDE SEQUENCE [LARGE SCALE GENOMIC DNA]</scope>
    <source>
        <strain evidence="4">CGMCC 1.14993</strain>
    </source>
</reference>
<dbReference type="SUPFAM" id="SSF56300">
    <property type="entry name" value="Metallo-dependent phosphatases"/>
    <property type="match status" value="1"/>
</dbReference>